<dbReference type="Gene3D" id="6.10.130.10">
    <property type="entry name" value="Ubiquitin-protein ligase E3A, N-terminal zinc-binding domain (AZUL)"/>
    <property type="match status" value="1"/>
</dbReference>
<accession>A0A0F4YZ27</accession>
<dbReference type="InterPro" id="IPR042556">
    <property type="entry name" value="AZUL_sf"/>
</dbReference>
<evidence type="ECO:0000256" key="1">
    <source>
        <dbReference type="ARBA" id="ARBA00000885"/>
    </source>
</evidence>
<dbReference type="PANTHER" id="PTHR45700">
    <property type="entry name" value="UBIQUITIN-PROTEIN LIGASE E3C"/>
    <property type="match status" value="1"/>
</dbReference>
<evidence type="ECO:0000256" key="4">
    <source>
        <dbReference type="ARBA" id="ARBA00022786"/>
    </source>
</evidence>
<dbReference type="PROSITE" id="PS50237">
    <property type="entry name" value="HECT"/>
    <property type="match status" value="1"/>
</dbReference>
<feature type="compositionally biased region" description="Low complexity" evidence="6">
    <location>
        <begin position="1131"/>
        <end position="1144"/>
    </location>
</feature>
<feature type="compositionally biased region" description="Basic and acidic residues" evidence="6">
    <location>
        <begin position="279"/>
        <end position="296"/>
    </location>
</feature>
<dbReference type="Pfam" id="PF16558">
    <property type="entry name" value="AZUL"/>
    <property type="match status" value="1"/>
</dbReference>
<feature type="compositionally biased region" description="Basic residues" evidence="6">
    <location>
        <begin position="462"/>
        <end position="472"/>
    </location>
</feature>
<feature type="region of interest" description="Disordered" evidence="6">
    <location>
        <begin position="1754"/>
        <end position="1780"/>
    </location>
</feature>
<feature type="compositionally biased region" description="Basic and acidic residues" evidence="6">
    <location>
        <begin position="426"/>
        <end position="442"/>
    </location>
</feature>
<dbReference type="RefSeq" id="XP_013329703.1">
    <property type="nucleotide sequence ID" value="XM_013474249.1"/>
</dbReference>
<evidence type="ECO:0000256" key="2">
    <source>
        <dbReference type="ARBA" id="ARBA00012485"/>
    </source>
</evidence>
<sequence>MTRLRGGSMSPPDDARASAGGARRPFHRSKLPPNSPEIIVQNTIDITDPEYVLSWHRDERRRQFNLLVRRYKHQILYGCQDPNCRTPTCLSYQKRVAEGPFRRYTELSARTLACYLASLDDAESGLCRNPPRLSSDFPPPESPQRPKRRISQPDACESSADNVHGDRQIGPAGVDNVPDGQLSAHAAHSESHPEENNAQCSAAIPAVAEAQDQHQHPPERTVSPSQKMKDPKSFTQNLFDTLSLRMVEWLPLRRTPEPFDSDGPRTTGRRPSEASQEAPKPDNGRTERTKSADNSRRTRKKNRSFSNSTASSEVQTPSSRQGTSQPAALELKIPGQPIKRLSLGEVEPWRQSPRSGVEDVARSDCISARKSSLNSPSSNANGRVGLPSPPALKHRPQKHRGLEQDLNDSYFKEQKKHRRVSWDGSKLLRESERHEDRDRAEEVEIQEQYPAGSLPPEDSKQRPRNKHRKRRTPSPVQTVTHLSSEIVDGLGQMLLESDEDAQKWKDEVAEMNRSGKYEDIEFQYATPRQRQVFPFVAQSVFYGLSSTKQLLRSFRSDSSPPHDDGDKNCNANLDVQKLESGLRKLLDFCPWDLVLNSLWNALERLFVPPKELSTPVRRLSGNSTGLVPAPIIASRSSGSSTDEPLSDTEAAHIATVALFALVSSLPKVDAQTWRAILQMRSAGTVLPDAEMRKLSRSRPGLVVDITDKLEHELALRLVNRLVRALTARLAFHEISKARSVSISESKKQRKPSVLDLILENLREHHNLTTNTTEQGDWRSTSDTPAASALIVEWLRTLFLKEWDGKPEMPRSSAAGGAVQILSSMYKHRKRLGLAPEDFHTSFLSERLDPMEMPVEWLGRPSNNKTIHLLSSSFLFPPSALVTYFRAMNYSTMSKSYEAAMTATRHVTQTAFSSIPIHDDVGLLARLRTSMTTYLVLVVRRDNVLTDALNQLWRREKRELMRPLKVQMGMDEGEEGVDHGGVQQEFFRVVFGEALSPSYGMFTVDPRTHIAWFQPCALEPLYKYELLGLLMSLAIYNGLTLPVNFPLALYRKLLGLKVKHLDHIRDGWPELAKGLEDLLTWEDGDVGDVFMRTYEFSFEAFGSVKTVDMQRVGRDAVWPVPDRASTRERARSSGSEYSSSRGDASQYGSRRHRNSTVHQGAEEDTPVTRESFRTGILKGVDYNTPLATPSSQPPEEPSLVTNENREQFVKDYIFWLTDKSIRPQYEAFARGFYTCLDRTALSIFTPEALKTVVEGIQEIDIDELERHARYEGGFSPSHPMIRDFWQIVKQYPPEKKARLLEFVTASDRVPVNGISSIMFVIQKNGVGDAGFFFSGWWDMAALFDDSSLSIVIISICVDRAWPSCRRNNMTHYLTSLFKRSQKPFSPSAASPAPPALRLLRPDPVPAPAAAGQANSGMMPLPDPLAHTRQIAKAINNRCLLEMDSLRRTAGRLIDIFSVMQLDLAFDLLDQDEYFVFDRVLSILFGLIYRTPLPRACCYLSSSSSQSTIMAPIIHCVRHAQGYHNLSTANHSLHDPNLTPLGEKQCADLRDRFPYHSQIELVTASPLRRTIYTALLAFEPVFKANKDLKLIALPDAQETSDLPCDTGSDPAVLKKEVEERALPVDLSLVQEGWNSKTGKWAHTAAALKNRARELRRWLKARPEKEIVLVTHGGFLHYFTEDWEDSSLYLGTAWVNTEYRTYKFSDAVDTEDLDGNHVDGDNATLVETPESRQRRGKTPEAPSRVQQRVFYKQGLEGWGSQGLQPTKEEREEAELHEVNGSRI</sequence>
<feature type="region of interest" description="Disordered" evidence="6">
    <location>
        <begin position="368"/>
        <end position="478"/>
    </location>
</feature>
<evidence type="ECO:0000256" key="3">
    <source>
        <dbReference type="ARBA" id="ARBA00022679"/>
    </source>
</evidence>
<protein>
    <recommendedName>
        <fullName evidence="2">HECT-type E3 ubiquitin transferase</fullName>
        <ecNumber evidence="2">2.3.2.26</ecNumber>
    </recommendedName>
</protein>
<keyword evidence="9" id="KW-1185">Reference proteome</keyword>
<dbReference type="InterPro" id="IPR035983">
    <property type="entry name" value="Hect_E3_ubiquitin_ligase"/>
</dbReference>
<dbReference type="InterPro" id="IPR000569">
    <property type="entry name" value="HECT_dom"/>
</dbReference>
<dbReference type="InterPro" id="IPR032353">
    <property type="entry name" value="AZUL"/>
</dbReference>
<dbReference type="GO" id="GO:0000209">
    <property type="term" value="P:protein polyubiquitination"/>
    <property type="evidence" value="ECO:0007669"/>
    <property type="project" value="InterPro"/>
</dbReference>
<feature type="domain" description="HECT" evidence="7">
    <location>
        <begin position="955"/>
        <end position="1316"/>
    </location>
</feature>
<keyword evidence="3" id="KW-0808">Transferase</keyword>
<dbReference type="EC" id="2.3.2.26" evidence="2"/>
<dbReference type="GO" id="GO:0061630">
    <property type="term" value="F:ubiquitin protein ligase activity"/>
    <property type="evidence" value="ECO:0007669"/>
    <property type="project" value="UniProtKB-EC"/>
</dbReference>
<dbReference type="CDD" id="cd07067">
    <property type="entry name" value="HP_PGM_like"/>
    <property type="match status" value="1"/>
</dbReference>
<feature type="region of interest" description="Disordered" evidence="6">
    <location>
        <begin position="1121"/>
        <end position="1168"/>
    </location>
</feature>
<dbReference type="InterPro" id="IPR044611">
    <property type="entry name" value="E3A/B/C-like"/>
</dbReference>
<dbReference type="Gene3D" id="3.30.2410.10">
    <property type="entry name" value="Hect, E3 ligase catalytic domain"/>
    <property type="match status" value="1"/>
</dbReference>
<evidence type="ECO:0000259" key="7">
    <source>
        <dbReference type="PROSITE" id="PS50237"/>
    </source>
</evidence>
<evidence type="ECO:0000256" key="6">
    <source>
        <dbReference type="SAM" id="MobiDB-lite"/>
    </source>
</evidence>
<dbReference type="Pfam" id="PF00632">
    <property type="entry name" value="HECT"/>
    <property type="match status" value="2"/>
</dbReference>
<evidence type="ECO:0000256" key="5">
    <source>
        <dbReference type="PROSITE-ProRule" id="PRU00104"/>
    </source>
</evidence>
<feature type="region of interest" description="Disordered" evidence="6">
    <location>
        <begin position="344"/>
        <end position="363"/>
    </location>
</feature>
<feature type="region of interest" description="Disordered" evidence="6">
    <location>
        <begin position="127"/>
        <end position="232"/>
    </location>
</feature>
<feature type="compositionally biased region" description="Polar residues" evidence="6">
    <location>
        <begin position="369"/>
        <end position="381"/>
    </location>
</feature>
<dbReference type="SUPFAM" id="SSF53254">
    <property type="entry name" value="Phosphoglycerate mutase-like"/>
    <property type="match status" value="1"/>
</dbReference>
<comment type="caution">
    <text evidence="8">The sequence shown here is derived from an EMBL/GenBank/DDBJ whole genome shotgun (WGS) entry which is preliminary data.</text>
</comment>
<dbReference type="STRING" id="1408163.A0A0F4YZ27"/>
<dbReference type="Proteomes" id="UP000053958">
    <property type="component" value="Unassembled WGS sequence"/>
</dbReference>
<dbReference type="Gene3D" id="3.90.1750.10">
    <property type="entry name" value="Hect, E3 ligase catalytic domains"/>
    <property type="match status" value="1"/>
</dbReference>
<reference evidence="8 9" key="1">
    <citation type="submission" date="2015-04" db="EMBL/GenBank/DDBJ databases">
        <authorList>
            <person name="Heijne W.H."/>
            <person name="Fedorova N.D."/>
            <person name="Nierman W.C."/>
            <person name="Vollebregt A.W."/>
            <person name="Zhao Z."/>
            <person name="Wu L."/>
            <person name="Kumar M."/>
            <person name="Stam H."/>
            <person name="van den Berg M.A."/>
            <person name="Pel H.J."/>
        </authorList>
    </citation>
    <scope>NUCLEOTIDE SEQUENCE [LARGE SCALE GENOMIC DNA]</scope>
    <source>
        <strain evidence="8 9">CBS 393.64</strain>
    </source>
</reference>
<evidence type="ECO:0000313" key="8">
    <source>
        <dbReference type="EMBL" id="KKA23091.1"/>
    </source>
</evidence>
<proteinExistence type="predicted"/>
<dbReference type="OrthoDB" id="5981550at2759"/>
<dbReference type="SMART" id="SM00855">
    <property type="entry name" value="PGAM"/>
    <property type="match status" value="1"/>
</dbReference>
<organism evidence="8 9">
    <name type="scientific">Rasamsonia emersonii (strain ATCC 16479 / CBS 393.64 / IMI 116815)</name>
    <dbReference type="NCBI Taxonomy" id="1408163"/>
    <lineage>
        <taxon>Eukaryota</taxon>
        <taxon>Fungi</taxon>
        <taxon>Dikarya</taxon>
        <taxon>Ascomycota</taxon>
        <taxon>Pezizomycotina</taxon>
        <taxon>Eurotiomycetes</taxon>
        <taxon>Eurotiomycetidae</taxon>
        <taxon>Eurotiales</taxon>
        <taxon>Trichocomaceae</taxon>
        <taxon>Rasamsonia</taxon>
    </lineage>
</organism>
<dbReference type="InterPro" id="IPR013078">
    <property type="entry name" value="His_Pase_superF_clade-1"/>
</dbReference>
<keyword evidence="4 5" id="KW-0833">Ubl conjugation pathway</keyword>
<comment type="caution">
    <text evidence="5">Lacks conserved residue(s) required for the propagation of feature annotation.</text>
</comment>
<gene>
    <name evidence="8" type="ORF">T310_2817</name>
</gene>
<feature type="compositionally biased region" description="Basic and acidic residues" evidence="6">
    <location>
        <begin position="1763"/>
        <end position="1780"/>
    </location>
</feature>
<feature type="compositionally biased region" description="Polar residues" evidence="6">
    <location>
        <begin position="304"/>
        <end position="326"/>
    </location>
</feature>
<comment type="catalytic activity">
    <reaction evidence="1">
        <text>S-ubiquitinyl-[E2 ubiquitin-conjugating enzyme]-L-cysteine + [acceptor protein]-L-lysine = [E2 ubiquitin-conjugating enzyme]-L-cysteine + N(6)-ubiquitinyl-[acceptor protein]-L-lysine.</text>
        <dbReference type="EC" id="2.3.2.26"/>
    </reaction>
</comment>
<dbReference type="Pfam" id="PF00300">
    <property type="entry name" value="His_Phos_1"/>
    <property type="match status" value="1"/>
</dbReference>
<dbReference type="InterPro" id="IPR029033">
    <property type="entry name" value="His_PPase_superfam"/>
</dbReference>
<dbReference type="SUPFAM" id="SSF56204">
    <property type="entry name" value="Hect, E3 ligase catalytic domain"/>
    <property type="match status" value="1"/>
</dbReference>
<feature type="region of interest" description="Disordered" evidence="6">
    <location>
        <begin position="254"/>
        <end position="336"/>
    </location>
</feature>
<feature type="region of interest" description="Disordered" evidence="6">
    <location>
        <begin position="1181"/>
        <end position="1200"/>
    </location>
</feature>
<dbReference type="EMBL" id="LASV01000111">
    <property type="protein sequence ID" value="KKA23091.1"/>
    <property type="molecule type" value="Genomic_DNA"/>
</dbReference>
<name>A0A0F4YZ27_RASE3</name>
<dbReference type="Gene3D" id="3.40.50.1240">
    <property type="entry name" value="Phosphoglycerate mutase-like"/>
    <property type="match status" value="1"/>
</dbReference>
<dbReference type="SMART" id="SM00119">
    <property type="entry name" value="HECTc"/>
    <property type="match status" value="1"/>
</dbReference>
<feature type="region of interest" description="Disordered" evidence="6">
    <location>
        <begin position="1"/>
        <end position="35"/>
    </location>
</feature>
<dbReference type="GeneID" id="25315168"/>
<evidence type="ECO:0000313" key="9">
    <source>
        <dbReference type="Proteomes" id="UP000053958"/>
    </source>
</evidence>